<keyword evidence="3" id="KW-1185">Reference proteome</keyword>
<feature type="region of interest" description="Disordered" evidence="1">
    <location>
        <begin position="17"/>
        <end position="44"/>
    </location>
</feature>
<evidence type="ECO:0000256" key="1">
    <source>
        <dbReference type="SAM" id="MobiDB-lite"/>
    </source>
</evidence>
<evidence type="ECO:0000313" key="3">
    <source>
        <dbReference type="Proteomes" id="UP001206639"/>
    </source>
</evidence>
<accession>A0ABT2MBU4</accession>
<dbReference type="Proteomes" id="UP001206639">
    <property type="component" value="Unassembled WGS sequence"/>
</dbReference>
<organism evidence="2 3">
    <name type="scientific">Mycobacterium deserti</name>
    <dbReference type="NCBI Taxonomy" id="2978347"/>
    <lineage>
        <taxon>Bacteria</taxon>
        <taxon>Bacillati</taxon>
        <taxon>Actinomycetota</taxon>
        <taxon>Actinomycetes</taxon>
        <taxon>Mycobacteriales</taxon>
        <taxon>Mycobacteriaceae</taxon>
        <taxon>Mycobacterium</taxon>
    </lineage>
</organism>
<evidence type="ECO:0008006" key="4">
    <source>
        <dbReference type="Google" id="ProtNLM"/>
    </source>
</evidence>
<sequence length="44" mass="5149">MIKSFIMTRGITTDSWGEAERANDEVSGPLSHRRRNCRQPYLMH</sequence>
<protein>
    <recommendedName>
        <fullName evidence="4">Transposase</fullName>
    </recommendedName>
</protein>
<gene>
    <name evidence="2" type="ORF">N4S67_15000</name>
</gene>
<reference evidence="3" key="1">
    <citation type="submission" date="2023-07" db="EMBL/GenBank/DDBJ databases">
        <authorList>
            <person name="Deng Y."/>
            <person name="Zhang Y.-Q."/>
        </authorList>
    </citation>
    <scope>NUCLEOTIDE SEQUENCE [LARGE SCALE GENOMIC DNA]</scope>
    <source>
        <strain evidence="3">CPCC 205710</strain>
    </source>
</reference>
<comment type="caution">
    <text evidence="2">The sequence shown here is derived from an EMBL/GenBank/DDBJ whole genome shotgun (WGS) entry which is preliminary data.</text>
</comment>
<proteinExistence type="predicted"/>
<name>A0ABT2MBU4_9MYCO</name>
<dbReference type="RefSeq" id="WP_260993756.1">
    <property type="nucleotide sequence ID" value="NZ_JAODWD010000003.1"/>
</dbReference>
<evidence type="ECO:0000313" key="2">
    <source>
        <dbReference type="EMBL" id="MCT7659727.1"/>
    </source>
</evidence>
<dbReference type="EMBL" id="JAODWD010000003">
    <property type="protein sequence ID" value="MCT7659727.1"/>
    <property type="molecule type" value="Genomic_DNA"/>
</dbReference>